<dbReference type="EMBL" id="HBJA01105387">
    <property type="protein sequence ID" value="CAE0825155.1"/>
    <property type="molecule type" value="Transcribed_RNA"/>
</dbReference>
<evidence type="ECO:0000313" key="2">
    <source>
        <dbReference type="EMBL" id="CAE0825156.1"/>
    </source>
</evidence>
<sequence>MSRGARAASKYTKDYQRINPFHQLQAEAFKQFFSKPKAWPGDRANALGYQRHQLESMFFRVNSLVLALHRQHLPLLFYVKPDDSRMQRLLQKYALVLSQTNMGITTFGPDQPLGFAMHHNRQFAQPAAVLWDNIDPNAYKRGKLIPVRTKWLLAFCRILFSMHQLNTSKGPNSNKVAPVIRGRKELRGLIKAFLNWHTYSLAPGKFPGAVFYVGAPHEKEIDKDVFKDMRCMGVPLITVGLQTDSYQLPGTSQNDFLMLFYMYYFDRLLKKYQTEEYFPTTARWRHMGVPATES</sequence>
<evidence type="ECO:0000313" key="1">
    <source>
        <dbReference type="EMBL" id="CAE0825155.1"/>
    </source>
</evidence>
<accession>A0A6T2E2L1</accession>
<organism evidence="2">
    <name type="scientific">Eutreptiella gymnastica</name>
    <dbReference type="NCBI Taxonomy" id="73025"/>
    <lineage>
        <taxon>Eukaryota</taxon>
        <taxon>Discoba</taxon>
        <taxon>Euglenozoa</taxon>
        <taxon>Euglenida</taxon>
        <taxon>Spirocuta</taxon>
        <taxon>Euglenophyceae</taxon>
        <taxon>Eutreptiales</taxon>
        <taxon>Eutreptiaceae</taxon>
        <taxon>Eutreptiella</taxon>
    </lineage>
</organism>
<dbReference type="AlphaFoldDB" id="A0A6T2E2L1"/>
<protein>
    <submittedName>
        <fullName evidence="2">Uncharacterized protein</fullName>
    </submittedName>
</protein>
<proteinExistence type="predicted"/>
<dbReference type="EMBL" id="HBJA01105388">
    <property type="protein sequence ID" value="CAE0825156.1"/>
    <property type="molecule type" value="Transcribed_RNA"/>
</dbReference>
<gene>
    <name evidence="1" type="ORF">EGYM00163_LOCUS36400</name>
    <name evidence="2" type="ORF">EGYM00163_LOCUS36401</name>
</gene>
<name>A0A6T2E2L1_9EUGL</name>
<reference evidence="2" key="1">
    <citation type="submission" date="2021-01" db="EMBL/GenBank/DDBJ databases">
        <authorList>
            <person name="Corre E."/>
            <person name="Pelletier E."/>
            <person name="Niang G."/>
            <person name="Scheremetjew M."/>
            <person name="Finn R."/>
            <person name="Kale V."/>
            <person name="Holt S."/>
            <person name="Cochrane G."/>
            <person name="Meng A."/>
            <person name="Brown T."/>
            <person name="Cohen L."/>
        </authorList>
    </citation>
    <scope>NUCLEOTIDE SEQUENCE</scope>
    <source>
        <strain evidence="2">CCMP1594</strain>
    </source>
</reference>